<dbReference type="PaxDb" id="6239-C33A12.10"/>
<dbReference type="RefSeq" id="NP_501679.1">
    <property type="nucleotide sequence ID" value="NM_069278.1"/>
</dbReference>
<dbReference type="OrthoDB" id="5799018at2759"/>
<dbReference type="PANTHER" id="PTHR46045">
    <property type="entry name" value="SERPENTINE RECEPTOR, CLASS U-RELATED"/>
    <property type="match status" value="1"/>
</dbReference>
<dbReference type="STRING" id="6239.C33A12.10.1"/>
<dbReference type="Proteomes" id="UP000001940">
    <property type="component" value="Chromosome IV"/>
</dbReference>
<keyword evidence="1" id="KW-1133">Transmembrane helix</keyword>
<organism evidence="2 3">
    <name type="scientific">Caenorhabditis elegans</name>
    <dbReference type="NCBI Taxonomy" id="6239"/>
    <lineage>
        <taxon>Eukaryota</taxon>
        <taxon>Metazoa</taxon>
        <taxon>Ecdysozoa</taxon>
        <taxon>Nematoda</taxon>
        <taxon>Chromadorea</taxon>
        <taxon>Rhabditida</taxon>
        <taxon>Rhabditina</taxon>
        <taxon>Rhabditomorpha</taxon>
        <taxon>Rhabditoidea</taxon>
        <taxon>Rhabditidae</taxon>
        <taxon>Peloderinae</taxon>
        <taxon>Caenorhabditis</taxon>
    </lineage>
</organism>
<keyword evidence="1" id="KW-0812">Transmembrane</keyword>
<dbReference type="CTD" id="183143"/>
<dbReference type="GeneID" id="183143"/>
<dbReference type="FunCoup" id="Q18364">
    <property type="interactions" value="7"/>
</dbReference>
<dbReference type="AlphaFoldDB" id="Q18364"/>
<feature type="transmembrane region" description="Helical" evidence="1">
    <location>
        <begin position="156"/>
        <end position="176"/>
    </location>
</feature>
<dbReference type="InterPro" id="IPR003839">
    <property type="entry name" value="7TM_GPCR_serpentine_rcpt_Sru"/>
</dbReference>
<keyword evidence="1" id="KW-0472">Membrane</keyword>
<reference evidence="2 3" key="1">
    <citation type="journal article" date="1998" name="Science">
        <title>Genome sequence of the nematode C. elegans: a platform for investigating biology.</title>
        <authorList>
            <consortium name="The C. elegans sequencing consortium"/>
            <person name="Sulson J.E."/>
            <person name="Waterston R."/>
        </authorList>
    </citation>
    <scope>NUCLEOTIDE SEQUENCE [LARGE SCALE GENOMIC DNA]</scope>
    <source>
        <strain evidence="2 3">Bristol N2</strain>
    </source>
</reference>
<accession>Q18364</accession>
<dbReference type="PANTHER" id="PTHR46045:SF18">
    <property type="entry name" value="SERPENTINE RECEPTOR, CLASS U"/>
    <property type="match status" value="1"/>
</dbReference>
<evidence type="ECO:0000256" key="1">
    <source>
        <dbReference type="SAM" id="Phobius"/>
    </source>
</evidence>
<dbReference type="eggNOG" id="ENOG502TFK2">
    <property type="taxonomic scope" value="Eukaryota"/>
</dbReference>
<sequence>MESFNVSLLAGTIHFNQSYIDYQYQWFQFSTFLAIVPWIYMIPSFFVICYIFKIYLTSNWKKSEPGKNQHVFLVISLSQFTCFLLFLTDFLMTRLPSTGIFTSFCASIPPNHYLKIILVSALYFNYLAMSFPFLLPVIRLIIVICPKSHSKINTNIVKFAIPIILCFPLCFTFYFIPALGVCKQFATPYPFGSVWIYYIKSAFGLRNSFFHLYNIVFWMIASIIANGLLFFKVAQARAKLISAQSGASKKTHTSITMTTLAMIIFYLTNGAFLLVYIFSYGTSVYISYSEIIRSFGNDLQFCVVTWAFYLTHPSFRNNQSVNSNKIFSTSSFRIRTNFF</sequence>
<evidence type="ECO:0000313" key="4">
    <source>
        <dbReference type="WormBase" id="C33A12.10"/>
    </source>
</evidence>
<feature type="transmembrane region" description="Helical" evidence="1">
    <location>
        <begin position="112"/>
        <end position="135"/>
    </location>
</feature>
<keyword evidence="2" id="KW-0675">Receptor</keyword>
<gene>
    <name evidence="2 4" type="primary">sru-4</name>
    <name evidence="4" type="ORF">C33A12.10</name>
    <name evidence="2" type="ORF">CELE_C33A12.10</name>
</gene>
<evidence type="ECO:0000313" key="2">
    <source>
        <dbReference type="EMBL" id="CAA92793.1"/>
    </source>
</evidence>
<feature type="transmembrane region" description="Helical" evidence="1">
    <location>
        <begin position="215"/>
        <end position="234"/>
    </location>
</feature>
<dbReference type="KEGG" id="cel:CELE_C33A12.10"/>
<protein>
    <submittedName>
        <fullName evidence="2">Serpentine Receptor, class U</fullName>
    </submittedName>
</protein>
<dbReference type="WormBase" id="C33A12.10">
    <property type="protein sequence ID" value="CE05356"/>
    <property type="gene ID" value="WBGene00005667"/>
    <property type="gene designation" value="sru-4"/>
</dbReference>
<dbReference type="Pfam" id="PF10322">
    <property type="entry name" value="7TM_GPCR_Sru"/>
    <property type="match status" value="1"/>
</dbReference>
<dbReference type="HOGENOM" id="CLU_049496_0_0_1"/>
<evidence type="ECO:0000313" key="3">
    <source>
        <dbReference type="Proteomes" id="UP000001940"/>
    </source>
</evidence>
<dbReference type="AGR" id="WB:WBGene00005667"/>
<proteinExistence type="predicted"/>
<dbReference type="UCSC" id="C33A12.10">
    <property type="organism name" value="c. elegans"/>
</dbReference>
<feature type="transmembrane region" description="Helical" evidence="1">
    <location>
        <begin position="255"/>
        <end position="279"/>
    </location>
</feature>
<feature type="transmembrane region" description="Helical" evidence="1">
    <location>
        <begin position="26"/>
        <end position="51"/>
    </location>
</feature>
<dbReference type="PIR" id="T19663">
    <property type="entry name" value="T19663"/>
</dbReference>
<feature type="transmembrane region" description="Helical" evidence="1">
    <location>
        <begin position="71"/>
        <end position="92"/>
    </location>
</feature>
<name>Q18364_CAEEL</name>
<dbReference type="OMA" id="VICEISC"/>
<dbReference type="InParanoid" id="Q18364"/>
<dbReference type="EMBL" id="BX284604">
    <property type="protein sequence ID" value="CAA92793.1"/>
    <property type="molecule type" value="Genomic_DNA"/>
</dbReference>
<keyword evidence="3" id="KW-1185">Reference proteome</keyword>
<dbReference type="PhylomeDB" id="Q18364"/>